<keyword evidence="1" id="KW-1005">Bacterial flagellum biogenesis</keyword>
<organism evidence="2 3">
    <name type="scientific">Cohnella soli</name>
    <dbReference type="NCBI Taxonomy" id="425005"/>
    <lineage>
        <taxon>Bacteria</taxon>
        <taxon>Bacillati</taxon>
        <taxon>Bacillota</taxon>
        <taxon>Bacilli</taxon>
        <taxon>Bacillales</taxon>
        <taxon>Paenibacillaceae</taxon>
        <taxon>Cohnella</taxon>
    </lineage>
</organism>
<evidence type="ECO:0000313" key="3">
    <source>
        <dbReference type="Proteomes" id="UP001596113"/>
    </source>
</evidence>
<dbReference type="InterPro" id="IPR007809">
    <property type="entry name" value="FlgN-like"/>
</dbReference>
<keyword evidence="2" id="KW-0966">Cell projection</keyword>
<dbReference type="Pfam" id="PF05130">
    <property type="entry name" value="FlgN"/>
    <property type="match status" value="1"/>
</dbReference>
<dbReference type="SUPFAM" id="SSF140566">
    <property type="entry name" value="FlgN-like"/>
    <property type="match status" value="1"/>
</dbReference>
<name>A0ABW0HKJ8_9BACL</name>
<protein>
    <submittedName>
        <fullName evidence="2">Flagellar protein FlgN</fullName>
    </submittedName>
</protein>
<gene>
    <name evidence="2" type="ORF">ACFPOF_03325</name>
</gene>
<dbReference type="Proteomes" id="UP001596113">
    <property type="component" value="Unassembled WGS sequence"/>
</dbReference>
<comment type="caution">
    <text evidence="2">The sequence shown here is derived from an EMBL/GenBank/DDBJ whole genome shotgun (WGS) entry which is preliminary data.</text>
</comment>
<keyword evidence="3" id="KW-1185">Reference proteome</keyword>
<accession>A0ABW0HKJ8</accession>
<proteinExistence type="predicted"/>
<dbReference type="InterPro" id="IPR036679">
    <property type="entry name" value="FlgN-like_sf"/>
</dbReference>
<dbReference type="RefSeq" id="WP_378129610.1">
    <property type="nucleotide sequence ID" value="NZ_JBHSMI010000005.1"/>
</dbReference>
<keyword evidence="2" id="KW-0969">Cilium</keyword>
<dbReference type="Gene3D" id="1.20.58.300">
    <property type="entry name" value="FlgN-like"/>
    <property type="match status" value="1"/>
</dbReference>
<reference evidence="3" key="1">
    <citation type="journal article" date="2019" name="Int. J. Syst. Evol. Microbiol.">
        <title>The Global Catalogue of Microorganisms (GCM) 10K type strain sequencing project: providing services to taxonomists for standard genome sequencing and annotation.</title>
        <authorList>
            <consortium name="The Broad Institute Genomics Platform"/>
            <consortium name="The Broad Institute Genome Sequencing Center for Infectious Disease"/>
            <person name="Wu L."/>
            <person name="Ma J."/>
        </authorList>
    </citation>
    <scope>NUCLEOTIDE SEQUENCE [LARGE SCALE GENOMIC DNA]</scope>
    <source>
        <strain evidence="3">CGMCC 1.18575</strain>
    </source>
</reference>
<dbReference type="EMBL" id="JBHSMI010000005">
    <property type="protein sequence ID" value="MFC5401754.1"/>
    <property type="molecule type" value="Genomic_DNA"/>
</dbReference>
<sequence>MAIRNLIEVLETLLMQHEQMIALSEQKKQALIVNNVELLNEMVNKEARLLKLIVEMESKRVQAVNGFLAEQGLKPASSTRVADIVRMVTVAEDKLALSNIADRLSATVEKLRALNDLNVKLTQQSIEFNDFSLDLLAGGYDDQDYVYKRPSDQTYPGHNLKIFDSKA</sequence>
<evidence type="ECO:0000256" key="1">
    <source>
        <dbReference type="ARBA" id="ARBA00022795"/>
    </source>
</evidence>
<evidence type="ECO:0000313" key="2">
    <source>
        <dbReference type="EMBL" id="MFC5401754.1"/>
    </source>
</evidence>
<keyword evidence="2" id="KW-0282">Flagellum</keyword>